<dbReference type="OrthoDB" id="47494at2759"/>
<dbReference type="SUPFAM" id="SSF51905">
    <property type="entry name" value="FAD/NAD(P)-binding domain"/>
    <property type="match status" value="1"/>
</dbReference>
<dbReference type="InterPro" id="IPR050493">
    <property type="entry name" value="FAD-dep_Monooxygenase_BioMet"/>
</dbReference>
<keyword evidence="2" id="KW-0503">Monooxygenase</keyword>
<dbReference type="Pfam" id="PF01494">
    <property type="entry name" value="FAD_binding_3"/>
    <property type="match status" value="1"/>
</dbReference>
<name>K2N2Y5_TRYCR</name>
<evidence type="ECO:0000256" key="2">
    <source>
        <dbReference type="ARBA" id="ARBA00023033"/>
    </source>
</evidence>
<keyword evidence="3" id="KW-1133">Transmembrane helix</keyword>
<accession>K2N2Y5</accession>
<dbReference type="GO" id="GO:0004497">
    <property type="term" value="F:monooxygenase activity"/>
    <property type="evidence" value="ECO:0007669"/>
    <property type="project" value="UniProtKB-KW"/>
</dbReference>
<sequence>MYKNITITVLFVIIVIIIIIICICFFILFYFLMIWNGNVFKRAIDRRMRVVIVGAGLSGLSLAAFLRRLNVDCVVLEQAPFLRANYQTPFTLFANALSCYKAFGMDHVLSGGDVVSDDYFGILDERLRWLLRVRNRTVHLRALGDGEMIPLSTAPAANSESIVSQRIQEKMKQELGSVPLRATFSADYLRRILRYHVEDVRFNSRAVDLLPHDGIKGGVHVVLENGQTEWGDVVVGADGAHSTIRRLLYPSEYIGTSSRSLGMTQVDGFVELGHDVCPTGDYPVEVWGRRRVLSCVPLYCDGRVQLAFSATLYDPPMEVVDIYSETDAMAVRDVYRALLHREFAAFGDDISGLLQRAEVAVPTELVEVPVMPRWFNKRAVLIGEAAHGSLPSFLAQDASLCVEDAALLAASLLDVPLQSDTGFEYIFKQFETLRRDRAERYIRQSRRARRFTSLSYNTVRDAMLKATPSVALMWFQRWLSNWRYNSQQLEVDPKIKAETAFRS</sequence>
<evidence type="ECO:0000313" key="6">
    <source>
        <dbReference type="Proteomes" id="UP000007350"/>
    </source>
</evidence>
<dbReference type="PANTHER" id="PTHR13789:SF309">
    <property type="entry name" value="PUTATIVE (AFU_ORTHOLOGUE AFUA_6G14510)-RELATED"/>
    <property type="match status" value="1"/>
</dbReference>
<dbReference type="Proteomes" id="UP000007350">
    <property type="component" value="Unassembled WGS sequence"/>
</dbReference>
<protein>
    <recommendedName>
        <fullName evidence="4">FAD-binding domain-containing protein</fullName>
    </recommendedName>
</protein>
<reference evidence="5 6" key="1">
    <citation type="journal article" date="2012" name="BMC Genomics">
        <title>Comparative genomic analysis of human infective Trypanosoma cruzi lineages with the bat-restricted subspecies T. cruzi marinkellei.</title>
        <authorList>
            <person name="Franzen O."/>
            <person name="Talavera-Lopez C."/>
            <person name="Ochaya S."/>
            <person name="Butler C.E."/>
            <person name="Messenger L.A."/>
            <person name="Lewis M.D."/>
            <person name="Llewellyn M.S."/>
            <person name="Marinkelle C.J."/>
            <person name="Tyler K.M."/>
            <person name="Miles M.A."/>
            <person name="Andersson B."/>
        </authorList>
    </citation>
    <scope>NUCLEOTIDE SEQUENCE [LARGE SCALE GENOMIC DNA]</scope>
    <source>
        <strain evidence="5 6">B7</strain>
    </source>
</reference>
<keyword evidence="1" id="KW-0560">Oxidoreductase</keyword>
<dbReference type="InterPro" id="IPR036188">
    <property type="entry name" value="FAD/NAD-bd_sf"/>
</dbReference>
<comment type="caution">
    <text evidence="5">The sequence shown here is derived from an EMBL/GenBank/DDBJ whole genome shotgun (WGS) entry which is preliminary data.</text>
</comment>
<dbReference type="PANTHER" id="PTHR13789">
    <property type="entry name" value="MONOOXYGENASE"/>
    <property type="match status" value="1"/>
</dbReference>
<dbReference type="Gene3D" id="3.50.50.60">
    <property type="entry name" value="FAD/NAD(P)-binding domain"/>
    <property type="match status" value="1"/>
</dbReference>
<feature type="transmembrane region" description="Helical" evidence="3">
    <location>
        <begin position="6"/>
        <end position="35"/>
    </location>
</feature>
<evidence type="ECO:0000259" key="4">
    <source>
        <dbReference type="Pfam" id="PF01494"/>
    </source>
</evidence>
<gene>
    <name evidence="5" type="ORF">MOQ_002414</name>
</gene>
<feature type="domain" description="FAD-binding" evidence="4">
    <location>
        <begin position="48"/>
        <end position="257"/>
    </location>
</feature>
<proteinExistence type="predicted"/>
<dbReference type="PRINTS" id="PR00420">
    <property type="entry name" value="RNGMNOXGNASE"/>
</dbReference>
<evidence type="ECO:0000256" key="3">
    <source>
        <dbReference type="SAM" id="Phobius"/>
    </source>
</evidence>
<dbReference type="GO" id="GO:0071949">
    <property type="term" value="F:FAD binding"/>
    <property type="evidence" value="ECO:0007669"/>
    <property type="project" value="InterPro"/>
</dbReference>
<evidence type="ECO:0000313" key="5">
    <source>
        <dbReference type="EMBL" id="EKF33885.1"/>
    </source>
</evidence>
<keyword evidence="6" id="KW-1185">Reference proteome</keyword>
<keyword evidence="3" id="KW-0812">Transmembrane</keyword>
<dbReference type="EMBL" id="AHKC01009028">
    <property type="protein sequence ID" value="EKF33885.1"/>
    <property type="molecule type" value="Genomic_DNA"/>
</dbReference>
<evidence type="ECO:0000256" key="1">
    <source>
        <dbReference type="ARBA" id="ARBA00023002"/>
    </source>
</evidence>
<organism evidence="5 6">
    <name type="scientific">Trypanosoma cruzi marinkellei</name>
    <dbReference type="NCBI Taxonomy" id="85056"/>
    <lineage>
        <taxon>Eukaryota</taxon>
        <taxon>Discoba</taxon>
        <taxon>Euglenozoa</taxon>
        <taxon>Kinetoplastea</taxon>
        <taxon>Metakinetoplastina</taxon>
        <taxon>Trypanosomatida</taxon>
        <taxon>Trypanosomatidae</taxon>
        <taxon>Trypanosoma</taxon>
        <taxon>Schizotrypanum</taxon>
    </lineage>
</organism>
<feature type="transmembrane region" description="Helical" evidence="3">
    <location>
        <begin position="47"/>
        <end position="66"/>
    </location>
</feature>
<dbReference type="AlphaFoldDB" id="K2N2Y5"/>
<dbReference type="InterPro" id="IPR002938">
    <property type="entry name" value="FAD-bd"/>
</dbReference>
<keyword evidence="3" id="KW-0472">Membrane</keyword>